<protein>
    <submittedName>
        <fullName evidence="2">Quercetin 2,3-dioxygenase</fullName>
    </submittedName>
</protein>
<comment type="caution">
    <text evidence="2">The sequence shown here is derived from an EMBL/GenBank/DDBJ whole genome shotgun (WGS) entry which is preliminary data.</text>
</comment>
<proteinExistence type="predicted"/>
<dbReference type="Proteomes" id="UP001596160">
    <property type="component" value="Unassembled WGS sequence"/>
</dbReference>
<accession>A0ABW0AVA4</accession>
<dbReference type="PANTHER" id="PTHR36440">
    <property type="entry name" value="PUTATIVE (AFU_ORTHOLOGUE AFUA_8G07350)-RELATED"/>
    <property type="match status" value="1"/>
</dbReference>
<evidence type="ECO:0000313" key="2">
    <source>
        <dbReference type="EMBL" id="MFC5156973.1"/>
    </source>
</evidence>
<dbReference type="InterPro" id="IPR013096">
    <property type="entry name" value="Cupin_2"/>
</dbReference>
<dbReference type="PANTHER" id="PTHR36440:SF1">
    <property type="entry name" value="PUTATIVE (AFU_ORTHOLOGUE AFUA_8G07350)-RELATED"/>
    <property type="match status" value="1"/>
</dbReference>
<gene>
    <name evidence="2" type="ORF">ACFPRH_35205</name>
</gene>
<dbReference type="EMBL" id="JBHSKP010000054">
    <property type="protein sequence ID" value="MFC5156973.1"/>
    <property type="molecule type" value="Genomic_DNA"/>
</dbReference>
<dbReference type="SUPFAM" id="SSF51182">
    <property type="entry name" value="RmlC-like cupins"/>
    <property type="match status" value="1"/>
</dbReference>
<organism evidence="2 3">
    <name type="scientific">Streptomyces amakusaensis</name>
    <dbReference type="NCBI Taxonomy" id="67271"/>
    <lineage>
        <taxon>Bacteria</taxon>
        <taxon>Bacillati</taxon>
        <taxon>Actinomycetota</taxon>
        <taxon>Actinomycetes</taxon>
        <taxon>Kitasatosporales</taxon>
        <taxon>Streptomycetaceae</taxon>
        <taxon>Streptomyces</taxon>
    </lineage>
</organism>
<evidence type="ECO:0000259" key="1">
    <source>
        <dbReference type="Pfam" id="PF07883"/>
    </source>
</evidence>
<keyword evidence="3" id="KW-1185">Reference proteome</keyword>
<evidence type="ECO:0000313" key="3">
    <source>
        <dbReference type="Proteomes" id="UP001596160"/>
    </source>
</evidence>
<dbReference type="Pfam" id="PF07883">
    <property type="entry name" value="Cupin_2"/>
    <property type="match status" value="1"/>
</dbReference>
<dbReference type="RefSeq" id="WP_344486640.1">
    <property type="nucleotide sequence ID" value="NZ_BAAASB010000043.1"/>
</dbReference>
<reference evidence="3" key="1">
    <citation type="journal article" date="2019" name="Int. J. Syst. Evol. Microbiol.">
        <title>The Global Catalogue of Microorganisms (GCM) 10K type strain sequencing project: providing services to taxonomists for standard genome sequencing and annotation.</title>
        <authorList>
            <consortium name="The Broad Institute Genomics Platform"/>
            <consortium name="The Broad Institute Genome Sequencing Center for Infectious Disease"/>
            <person name="Wu L."/>
            <person name="Ma J."/>
        </authorList>
    </citation>
    <scope>NUCLEOTIDE SEQUENCE [LARGE SCALE GENOMIC DNA]</scope>
    <source>
        <strain evidence="3">PCU 266</strain>
    </source>
</reference>
<dbReference type="InterPro" id="IPR011051">
    <property type="entry name" value="RmlC_Cupin_sf"/>
</dbReference>
<dbReference type="InterPro" id="IPR014710">
    <property type="entry name" value="RmlC-like_jellyroll"/>
</dbReference>
<dbReference type="InterPro" id="IPR053146">
    <property type="entry name" value="QDO-like"/>
</dbReference>
<sequence length="161" mass="17594">MSFEESEGIVYIPPQAGPARWIFGDHYTIKADKENTHGSLGLIEALVPPGGGPPLHIHHDSDEAFYVIEGELQISNEKKSQVVGAGAFVFVPRGKVHAFKNVSEDQQCKMLIIFTPAGFEAFFKELGVPAEEGGEAPPPSQYAADVEKAERMVAQYFAEYV</sequence>
<feature type="domain" description="Cupin type-2" evidence="1">
    <location>
        <begin position="46"/>
        <end position="114"/>
    </location>
</feature>
<dbReference type="CDD" id="cd02215">
    <property type="entry name" value="cupin_QDO_N_C"/>
    <property type="match status" value="1"/>
</dbReference>
<dbReference type="Gene3D" id="2.60.120.10">
    <property type="entry name" value="Jelly Rolls"/>
    <property type="match status" value="1"/>
</dbReference>
<name>A0ABW0AVA4_9ACTN</name>